<evidence type="ECO:0000256" key="4">
    <source>
        <dbReference type="ARBA" id="ARBA00022989"/>
    </source>
</evidence>
<evidence type="ECO:0008006" key="9">
    <source>
        <dbReference type="Google" id="ProtNLM"/>
    </source>
</evidence>
<gene>
    <name evidence="7" type="ORF">HNR61_006572</name>
</gene>
<dbReference type="AlphaFoldDB" id="A0A7W3LVB7"/>
<evidence type="ECO:0000256" key="3">
    <source>
        <dbReference type="ARBA" id="ARBA00022692"/>
    </source>
</evidence>
<evidence type="ECO:0000256" key="6">
    <source>
        <dbReference type="SAM" id="Phobius"/>
    </source>
</evidence>
<accession>A0A7W3LVB7</accession>
<name>A0A7W3LVB7_ACTNM</name>
<dbReference type="Pfam" id="PF06081">
    <property type="entry name" value="ArAE_1"/>
    <property type="match status" value="1"/>
</dbReference>
<feature type="transmembrane region" description="Helical" evidence="6">
    <location>
        <begin position="79"/>
        <end position="97"/>
    </location>
</feature>
<dbReference type="RefSeq" id="WP_182846943.1">
    <property type="nucleotide sequence ID" value="NZ_JACJIA010000010.1"/>
</dbReference>
<evidence type="ECO:0000256" key="2">
    <source>
        <dbReference type="ARBA" id="ARBA00022475"/>
    </source>
</evidence>
<dbReference type="InterPro" id="IPR010343">
    <property type="entry name" value="ArAE_1"/>
</dbReference>
<keyword evidence="5 6" id="KW-0472">Membrane</keyword>
<comment type="subcellular location">
    <subcellularLocation>
        <location evidence="1">Cell membrane</location>
        <topology evidence="1">Multi-pass membrane protein</topology>
    </subcellularLocation>
</comment>
<keyword evidence="3 6" id="KW-0812">Transmembrane</keyword>
<organism evidence="7 8">
    <name type="scientific">Actinomadura namibiensis</name>
    <dbReference type="NCBI Taxonomy" id="182080"/>
    <lineage>
        <taxon>Bacteria</taxon>
        <taxon>Bacillati</taxon>
        <taxon>Actinomycetota</taxon>
        <taxon>Actinomycetes</taxon>
        <taxon>Streptosporangiales</taxon>
        <taxon>Thermomonosporaceae</taxon>
        <taxon>Actinomadura</taxon>
    </lineage>
</organism>
<evidence type="ECO:0000313" key="8">
    <source>
        <dbReference type="Proteomes" id="UP000572680"/>
    </source>
</evidence>
<sequence length="438" mass="47299">MSFVLPHAVRTARPDRPIRVTAEVQSTAFRITRLTFTATAAYLLALAVLPAGIPAPLLAPLTALLVVQYSVYQTIKASVSRVVAVASGVLVAVLSAGTVGFSWWSLGLTILAALAVGHVLRLGEHVLEVPISAMLIFALGAASDAAAADRVLETLIGAGAGLAVTLLVPSVRVRPAQEAVEGVGAKLASVLTGLSADIRHGLTAEAADRRLHGTEDLAHRIDGLHVELGETEDSLRLNPRAIRMTHAGIALRDGLETMEHFTLSLRGLLRALADYTRLGGDASRLGSDDAVRGPLADMIGAIGAAVDTYGRLVCSDLAPDARPDDLERSLDRYLREAREHRARLGAAVRTRPGTTGPWPLYGEIIMHLDRLVEQLRVERRAMAREDWRRRRAADRHLPERPARLVGTAGARLRSAAERHAREVDLGEMPYRPQLRRRR</sequence>
<keyword evidence="8" id="KW-1185">Reference proteome</keyword>
<protein>
    <recommendedName>
        <fullName evidence="9">Integral membrane protein</fullName>
    </recommendedName>
</protein>
<evidence type="ECO:0000256" key="5">
    <source>
        <dbReference type="ARBA" id="ARBA00023136"/>
    </source>
</evidence>
<proteinExistence type="predicted"/>
<keyword evidence="2" id="KW-1003">Cell membrane</keyword>
<dbReference type="Proteomes" id="UP000572680">
    <property type="component" value="Unassembled WGS sequence"/>
</dbReference>
<feature type="transmembrane region" description="Helical" evidence="6">
    <location>
        <begin position="40"/>
        <end position="67"/>
    </location>
</feature>
<keyword evidence="4 6" id="KW-1133">Transmembrane helix</keyword>
<evidence type="ECO:0000256" key="1">
    <source>
        <dbReference type="ARBA" id="ARBA00004651"/>
    </source>
</evidence>
<dbReference type="GO" id="GO:0005886">
    <property type="term" value="C:plasma membrane"/>
    <property type="evidence" value="ECO:0007669"/>
    <property type="project" value="UniProtKB-SubCell"/>
</dbReference>
<comment type="caution">
    <text evidence="7">The sequence shown here is derived from an EMBL/GenBank/DDBJ whole genome shotgun (WGS) entry which is preliminary data.</text>
</comment>
<evidence type="ECO:0000313" key="7">
    <source>
        <dbReference type="EMBL" id="MBA8954915.1"/>
    </source>
</evidence>
<reference evidence="7 8" key="1">
    <citation type="submission" date="2020-08" db="EMBL/GenBank/DDBJ databases">
        <title>Genomic Encyclopedia of Type Strains, Phase IV (KMG-IV): sequencing the most valuable type-strain genomes for metagenomic binning, comparative biology and taxonomic classification.</title>
        <authorList>
            <person name="Goeker M."/>
        </authorList>
    </citation>
    <scope>NUCLEOTIDE SEQUENCE [LARGE SCALE GENOMIC DNA]</scope>
    <source>
        <strain evidence="7 8">DSM 44197</strain>
    </source>
</reference>
<dbReference type="EMBL" id="JACJIA010000010">
    <property type="protein sequence ID" value="MBA8954915.1"/>
    <property type="molecule type" value="Genomic_DNA"/>
</dbReference>